<protein>
    <recommendedName>
        <fullName evidence="5">[Ribosomal protein bS18]-alanine N-acetyltransferase</fullName>
        <ecNumber evidence="5">2.3.1.266</ecNumber>
    </recommendedName>
</protein>
<dbReference type="NCBIfam" id="TIGR01575">
    <property type="entry name" value="rimI"/>
    <property type="match status" value="1"/>
</dbReference>
<keyword evidence="4" id="KW-0012">Acyltransferase</keyword>
<evidence type="ECO:0000256" key="3">
    <source>
        <dbReference type="ARBA" id="ARBA00022679"/>
    </source>
</evidence>
<keyword evidence="8" id="KW-1185">Reference proteome</keyword>
<dbReference type="GO" id="GO:0008999">
    <property type="term" value="F:protein-N-terminal-alanine acetyltransferase activity"/>
    <property type="evidence" value="ECO:0007669"/>
    <property type="project" value="UniProtKB-EC"/>
</dbReference>
<dbReference type="Gene3D" id="3.40.630.30">
    <property type="match status" value="1"/>
</dbReference>
<dbReference type="GO" id="GO:0005737">
    <property type="term" value="C:cytoplasm"/>
    <property type="evidence" value="ECO:0007669"/>
    <property type="project" value="UniProtKB-SubCell"/>
</dbReference>
<comment type="catalytic activity">
    <reaction evidence="5">
        <text>N-terminal L-alanyl-[ribosomal protein bS18] + acetyl-CoA = N-terminal N(alpha)-acetyl-L-alanyl-[ribosomal protein bS18] + CoA + H(+)</text>
        <dbReference type="Rhea" id="RHEA:43756"/>
        <dbReference type="Rhea" id="RHEA-COMP:10676"/>
        <dbReference type="Rhea" id="RHEA-COMP:10677"/>
        <dbReference type="ChEBI" id="CHEBI:15378"/>
        <dbReference type="ChEBI" id="CHEBI:57287"/>
        <dbReference type="ChEBI" id="CHEBI:57288"/>
        <dbReference type="ChEBI" id="CHEBI:64718"/>
        <dbReference type="ChEBI" id="CHEBI:83683"/>
        <dbReference type="EC" id="2.3.1.266"/>
    </reaction>
</comment>
<sequence>MVERVVALGESDMDELMRLERLCFAYHWTREQFAMGLERGVYRVLGMRQGGRLAGYIAFSLVEDEMEILNLAVHPEHRRCGIGAALLARALEVCAKKGVAKSFLDVKASNVAAIDLYLKFGYEQIGVRKRYYPDTGDDALLFRHEIRRDYDQKNQ</sequence>
<dbReference type="InterPro" id="IPR016181">
    <property type="entry name" value="Acyl_CoA_acyltransferase"/>
</dbReference>
<dbReference type="SUPFAM" id="SSF55729">
    <property type="entry name" value="Acyl-CoA N-acyltransferases (Nat)"/>
    <property type="match status" value="1"/>
</dbReference>
<organism evidence="7 8">
    <name type="scientific">Pseudodesulfovibrio alkaliphilus</name>
    <dbReference type="NCBI Taxonomy" id="2661613"/>
    <lineage>
        <taxon>Bacteria</taxon>
        <taxon>Pseudomonadati</taxon>
        <taxon>Thermodesulfobacteriota</taxon>
        <taxon>Desulfovibrionia</taxon>
        <taxon>Desulfovibrionales</taxon>
        <taxon>Desulfovibrionaceae</taxon>
    </lineage>
</organism>
<dbReference type="InterPro" id="IPR006464">
    <property type="entry name" value="AcTrfase_RimI/Ard1"/>
</dbReference>
<evidence type="ECO:0000256" key="5">
    <source>
        <dbReference type="RuleBase" id="RU363094"/>
    </source>
</evidence>
<dbReference type="InterPro" id="IPR050680">
    <property type="entry name" value="YpeA/RimI_acetyltransf"/>
</dbReference>
<dbReference type="Proteomes" id="UP000461162">
    <property type="component" value="Unassembled WGS sequence"/>
</dbReference>
<dbReference type="EC" id="2.3.1.266" evidence="5"/>
<keyword evidence="3 7" id="KW-0808">Transferase</keyword>
<dbReference type="RefSeq" id="WP_155934886.1">
    <property type="nucleotide sequence ID" value="NZ_WODC01000007.1"/>
</dbReference>
<evidence type="ECO:0000256" key="2">
    <source>
        <dbReference type="ARBA" id="ARBA00022490"/>
    </source>
</evidence>
<dbReference type="EMBL" id="WODC01000007">
    <property type="protein sequence ID" value="MUM78271.1"/>
    <property type="molecule type" value="Genomic_DNA"/>
</dbReference>
<keyword evidence="2 5" id="KW-0963">Cytoplasm</keyword>
<name>A0A7K1KQZ2_9BACT</name>
<reference evidence="7 8" key="1">
    <citation type="submission" date="2019-11" db="EMBL/GenBank/DDBJ databases">
        <title>Pseudodesulfovibrio alkaliphilus, sp. nov., an alkaliphilic sulfate-reducing bacteria from mud volcano of Taman peninsula, Russia.</title>
        <authorList>
            <person name="Frolova A."/>
            <person name="Merkel A.Y."/>
            <person name="Slobodkin A.I."/>
        </authorList>
    </citation>
    <scope>NUCLEOTIDE SEQUENCE [LARGE SCALE GENOMIC DNA]</scope>
    <source>
        <strain evidence="7 8">F-1</strain>
    </source>
</reference>
<evidence type="ECO:0000256" key="1">
    <source>
        <dbReference type="ARBA" id="ARBA00005395"/>
    </source>
</evidence>
<accession>A0A7K1KQZ2</accession>
<dbReference type="PANTHER" id="PTHR43420">
    <property type="entry name" value="ACETYLTRANSFERASE"/>
    <property type="match status" value="1"/>
</dbReference>
<comment type="subcellular location">
    <subcellularLocation>
        <location evidence="5">Cytoplasm</location>
    </subcellularLocation>
</comment>
<gene>
    <name evidence="7" type="primary">rimI</name>
    <name evidence="7" type="ORF">GKC30_11550</name>
</gene>
<comment type="function">
    <text evidence="5">Acetylates the N-terminal alanine of ribosomal protein bS18.</text>
</comment>
<feature type="domain" description="N-acetyltransferase" evidence="6">
    <location>
        <begin position="3"/>
        <end position="147"/>
    </location>
</feature>
<evidence type="ECO:0000313" key="8">
    <source>
        <dbReference type="Proteomes" id="UP000461162"/>
    </source>
</evidence>
<dbReference type="CDD" id="cd04301">
    <property type="entry name" value="NAT_SF"/>
    <property type="match status" value="1"/>
</dbReference>
<proteinExistence type="inferred from homology"/>
<dbReference type="PANTHER" id="PTHR43420:SF44">
    <property type="entry name" value="ACETYLTRANSFERASE YPEA"/>
    <property type="match status" value="1"/>
</dbReference>
<dbReference type="AlphaFoldDB" id="A0A7K1KQZ2"/>
<dbReference type="PROSITE" id="PS51186">
    <property type="entry name" value="GNAT"/>
    <property type="match status" value="1"/>
</dbReference>
<dbReference type="InterPro" id="IPR000182">
    <property type="entry name" value="GNAT_dom"/>
</dbReference>
<dbReference type="Pfam" id="PF00583">
    <property type="entry name" value="Acetyltransf_1"/>
    <property type="match status" value="1"/>
</dbReference>
<evidence type="ECO:0000256" key="4">
    <source>
        <dbReference type="ARBA" id="ARBA00023315"/>
    </source>
</evidence>
<comment type="similarity">
    <text evidence="1 5">Belongs to the acetyltransferase family. RimI subfamily.</text>
</comment>
<evidence type="ECO:0000259" key="6">
    <source>
        <dbReference type="PROSITE" id="PS51186"/>
    </source>
</evidence>
<comment type="caution">
    <text evidence="7">The sequence shown here is derived from an EMBL/GenBank/DDBJ whole genome shotgun (WGS) entry which is preliminary data.</text>
</comment>
<evidence type="ECO:0000313" key="7">
    <source>
        <dbReference type="EMBL" id="MUM78271.1"/>
    </source>
</evidence>